<keyword evidence="9 10" id="KW-0472">Membrane</keyword>
<dbReference type="FunFam" id="3.30.70.100:FF:000001">
    <property type="entry name" value="ATPase copper transporting beta"/>
    <property type="match status" value="1"/>
</dbReference>
<dbReference type="PANTHER" id="PTHR43520:SF32">
    <property type="entry name" value="COPPER RESISTANCE P-TYPE ATPASE (EUROFUNG)"/>
    <property type="match status" value="1"/>
</dbReference>
<feature type="transmembrane region" description="Helical" evidence="10">
    <location>
        <begin position="446"/>
        <end position="464"/>
    </location>
</feature>
<dbReference type="InterPro" id="IPR059000">
    <property type="entry name" value="ATPase_P-type_domA"/>
</dbReference>
<dbReference type="InterPro" id="IPR006121">
    <property type="entry name" value="HMA_dom"/>
</dbReference>
<dbReference type="Gene3D" id="3.40.1110.10">
    <property type="entry name" value="Calcium-transporting ATPase, cytoplasmic domain N"/>
    <property type="match status" value="1"/>
</dbReference>
<evidence type="ECO:0000256" key="1">
    <source>
        <dbReference type="ARBA" id="ARBA00004141"/>
    </source>
</evidence>
<dbReference type="GO" id="GO:0055070">
    <property type="term" value="P:copper ion homeostasis"/>
    <property type="evidence" value="ECO:0007669"/>
    <property type="project" value="TreeGrafter"/>
</dbReference>
<dbReference type="PANTHER" id="PTHR43520">
    <property type="entry name" value="ATP7, ISOFORM B"/>
    <property type="match status" value="1"/>
</dbReference>
<dbReference type="PRINTS" id="PR00119">
    <property type="entry name" value="CATATPASE"/>
</dbReference>
<evidence type="ECO:0000256" key="9">
    <source>
        <dbReference type="ARBA" id="ARBA00023136"/>
    </source>
</evidence>
<dbReference type="InterPro" id="IPR008250">
    <property type="entry name" value="ATPase_P-typ_transduc_dom_A_sf"/>
</dbReference>
<keyword evidence="8 10" id="KW-1133">Transmembrane helix</keyword>
<feature type="transmembrane region" description="Helical" evidence="10">
    <location>
        <begin position="413"/>
        <end position="434"/>
    </location>
</feature>
<dbReference type="CDD" id="cd00371">
    <property type="entry name" value="HMA"/>
    <property type="match status" value="2"/>
</dbReference>
<dbReference type="InterPro" id="IPR036163">
    <property type="entry name" value="HMA_dom_sf"/>
</dbReference>
<dbReference type="PROSITE" id="PS50846">
    <property type="entry name" value="HMA_2"/>
    <property type="match status" value="1"/>
</dbReference>
<feature type="domain" description="HMA" evidence="11">
    <location>
        <begin position="132"/>
        <end position="197"/>
    </location>
</feature>
<dbReference type="EMBL" id="JACAZI010000009">
    <property type="protein sequence ID" value="KAF7352827.1"/>
    <property type="molecule type" value="Genomic_DNA"/>
</dbReference>
<evidence type="ECO:0000313" key="12">
    <source>
        <dbReference type="EMBL" id="KAF7352827.1"/>
    </source>
</evidence>
<evidence type="ECO:0000256" key="8">
    <source>
        <dbReference type="ARBA" id="ARBA00022989"/>
    </source>
</evidence>
<reference evidence="12" key="1">
    <citation type="submission" date="2020-05" db="EMBL/GenBank/DDBJ databases">
        <title>Mycena genomes resolve the evolution of fungal bioluminescence.</title>
        <authorList>
            <person name="Tsai I.J."/>
        </authorList>
    </citation>
    <scope>NUCLEOTIDE SEQUENCE</scope>
    <source>
        <strain evidence="12">CCC161011</strain>
    </source>
</reference>
<dbReference type="SUPFAM" id="SSF81653">
    <property type="entry name" value="Calcium ATPase, transduction domain A"/>
    <property type="match status" value="1"/>
</dbReference>
<dbReference type="SFLD" id="SFLDS00003">
    <property type="entry name" value="Haloacid_Dehalogenase"/>
    <property type="match status" value="1"/>
</dbReference>
<dbReference type="InterPro" id="IPR023298">
    <property type="entry name" value="ATPase_P-typ_TM_dom_sf"/>
</dbReference>
<evidence type="ECO:0000256" key="7">
    <source>
        <dbReference type="ARBA" id="ARBA00022967"/>
    </source>
</evidence>
<feature type="transmembrane region" description="Helical" evidence="10">
    <location>
        <begin position="363"/>
        <end position="381"/>
    </location>
</feature>
<sequence>MSSPRPPYRFHPSMGSQLGDHLTTIHVSNLHCGSCVITIQDALASLSPAPLSVEVSVVLQTVTVHHLQGLSPDDIQAAILDAGFDVDLPQDDPGTSKRHETHLQQCTLCQKERADAYAHEHPNEPELPPSRFRLTVSVGGMTCASCTNSITRSLSEIEGISDVVVSLLESSATAVLDRKELSEVAFEAIEDAGFEAHIMSVEPIVASGRVERPSSDTSRTISLRVGGMFCKHCPMKAMAALEALGPRVVVTTPLTSHTDPVVTLSYEPDPPSFTIRTIIAALESANSPPFDVTIHRPPSLEERAQAMRAREQRRLLFRLLFSVVVAIPTFVIGIVFMSLVKDGNSTKDYLMAPMWTGNTSRSTWALFFLALPVMFYSAGLFHRRSIKEIVALWKKGSRTPIYQRFIRFGSMNLLVSAGVTVAFFASIGLLALSARQPRQMKGDTTTYFDSVVFLTMFLLAGRYLEAYSKARTSDAITALASLRPVEAQLVVPASSNDAFTEKPADYDPEKAESETSLTGSLRMRIVKTTPELLEVGDIIRCNTGSTPPADGTIVGPSDKSTFTFDESMLTGESMPVVKQLNDQVFLGSINRGQSVHIRVGTIGGGTMLDNIVAVVREGSTRRAPIERVADVITGYFVPVITLLAIITWLLWLILAYSGVLPVSYLDTEIGGWTVWSLEFAIAVFVVACPCGIGLAAPTALLVGSGLAAKFGILARGGGEAFQEMERVDVVVFDKTGTLTVGEEPRVSDFEFAPESSLKKEILLGIAAELESATSHPLAIAIRHYCASNGAIQQSGSSFEETAGLGIRGKFEAGAAIIGNQIFMEKHGVVIDESTVELAQTWKEEAKSVVFLAVSETADSDRFSGIAALFAVTDPIRTEAPSVISWFAKQGISTWMISGDNFTTASAVAKMVGIPASNVIAGVLPHEKGEKIQMLQKGGSKRPSSFLRSLRRRPKTPPRSIVAMVGDGINDAVALTVADVGIAIGSGSDVAISSASFILLSSDLRALITLCDLSRSIMKRVRLNFVSYFFSIAAGDVLELTRCLIEIWALMYNLAALPIAAGVIYPAGHVRLDPVWASLAMALSSVSVGAEAAQVRASLTTFGRIPTRHASLNDRINDVL</sequence>
<evidence type="ECO:0000313" key="13">
    <source>
        <dbReference type="Proteomes" id="UP000620124"/>
    </source>
</evidence>
<evidence type="ECO:0000256" key="10">
    <source>
        <dbReference type="RuleBase" id="RU362081"/>
    </source>
</evidence>
<dbReference type="SFLD" id="SFLDG00002">
    <property type="entry name" value="C1.7:_P-type_atpase_like"/>
    <property type="match status" value="1"/>
</dbReference>
<evidence type="ECO:0000256" key="3">
    <source>
        <dbReference type="ARBA" id="ARBA00022692"/>
    </source>
</evidence>
<dbReference type="GO" id="GO:0016020">
    <property type="term" value="C:membrane"/>
    <property type="evidence" value="ECO:0007669"/>
    <property type="project" value="UniProtKB-SubCell"/>
</dbReference>
<dbReference type="InterPro" id="IPR023214">
    <property type="entry name" value="HAD_sf"/>
</dbReference>
<dbReference type="InterPro" id="IPR027256">
    <property type="entry name" value="P-typ_ATPase_IB"/>
</dbReference>
<organism evidence="12 13">
    <name type="scientific">Mycena venus</name>
    <dbReference type="NCBI Taxonomy" id="2733690"/>
    <lineage>
        <taxon>Eukaryota</taxon>
        <taxon>Fungi</taxon>
        <taxon>Dikarya</taxon>
        <taxon>Basidiomycota</taxon>
        <taxon>Agaricomycotina</taxon>
        <taxon>Agaricomycetes</taxon>
        <taxon>Agaricomycetidae</taxon>
        <taxon>Agaricales</taxon>
        <taxon>Marasmiineae</taxon>
        <taxon>Mycenaceae</taxon>
        <taxon>Mycena</taxon>
    </lineage>
</organism>
<evidence type="ECO:0000256" key="4">
    <source>
        <dbReference type="ARBA" id="ARBA00022723"/>
    </source>
</evidence>
<comment type="subcellular location">
    <subcellularLocation>
        <location evidence="1">Membrane</location>
        <topology evidence="1">Multi-pass membrane protein</topology>
    </subcellularLocation>
</comment>
<dbReference type="NCBIfam" id="TIGR01525">
    <property type="entry name" value="ATPase-IB_hvy"/>
    <property type="match status" value="1"/>
</dbReference>
<gene>
    <name evidence="12" type="ORF">MVEN_01249600</name>
</gene>
<dbReference type="InterPro" id="IPR044492">
    <property type="entry name" value="P_typ_ATPase_HD_dom"/>
</dbReference>
<dbReference type="InterPro" id="IPR001757">
    <property type="entry name" value="P_typ_ATPase"/>
</dbReference>
<accession>A0A8H7CYH6</accession>
<keyword evidence="4 10" id="KW-0479">Metal-binding</keyword>
<dbReference type="SUPFAM" id="SSF56784">
    <property type="entry name" value="HAD-like"/>
    <property type="match status" value="1"/>
</dbReference>
<dbReference type="Pfam" id="PF00403">
    <property type="entry name" value="HMA"/>
    <property type="match status" value="2"/>
</dbReference>
<dbReference type="PROSITE" id="PS00154">
    <property type="entry name" value="ATPASE_E1_E2"/>
    <property type="match status" value="1"/>
</dbReference>
<dbReference type="Pfam" id="PF00702">
    <property type="entry name" value="Hydrolase"/>
    <property type="match status" value="1"/>
</dbReference>
<dbReference type="Gene3D" id="3.30.70.100">
    <property type="match status" value="2"/>
</dbReference>
<dbReference type="CDD" id="cd02094">
    <property type="entry name" value="P-type_ATPase_Cu-like"/>
    <property type="match status" value="1"/>
</dbReference>
<comment type="caution">
    <text evidence="12">The sequence shown here is derived from an EMBL/GenBank/DDBJ whole genome shotgun (WGS) entry which is preliminary data.</text>
</comment>
<keyword evidence="6 10" id="KW-0067">ATP-binding</keyword>
<dbReference type="AlphaFoldDB" id="A0A8H7CYH6"/>
<name>A0A8H7CYH6_9AGAR</name>
<dbReference type="SUPFAM" id="SSF81665">
    <property type="entry name" value="Calcium ATPase, transmembrane domain M"/>
    <property type="match status" value="1"/>
</dbReference>
<dbReference type="GO" id="GO:0005507">
    <property type="term" value="F:copper ion binding"/>
    <property type="evidence" value="ECO:0007669"/>
    <property type="project" value="TreeGrafter"/>
</dbReference>
<dbReference type="OrthoDB" id="432719at2759"/>
<dbReference type="Gene3D" id="3.40.50.1000">
    <property type="entry name" value="HAD superfamily/HAD-like"/>
    <property type="match status" value="1"/>
</dbReference>
<keyword evidence="13" id="KW-1185">Reference proteome</keyword>
<feature type="transmembrane region" description="Helical" evidence="10">
    <location>
        <begin position="315"/>
        <end position="340"/>
    </location>
</feature>
<dbReference type="Pfam" id="PF00122">
    <property type="entry name" value="E1-E2_ATPase"/>
    <property type="match status" value="1"/>
</dbReference>
<dbReference type="SFLD" id="SFLDF00027">
    <property type="entry name" value="p-type_atpase"/>
    <property type="match status" value="1"/>
</dbReference>
<keyword evidence="5 10" id="KW-0547">Nucleotide-binding</keyword>
<feature type="transmembrane region" description="Helical" evidence="10">
    <location>
        <begin position="635"/>
        <end position="659"/>
    </location>
</feature>
<evidence type="ECO:0000256" key="2">
    <source>
        <dbReference type="ARBA" id="ARBA00006024"/>
    </source>
</evidence>
<comment type="similarity">
    <text evidence="2 10">Belongs to the cation transport ATPase (P-type) (TC 3.A.3) family. Type IB subfamily.</text>
</comment>
<protein>
    <recommendedName>
        <fullName evidence="11">HMA domain-containing protein</fullName>
    </recommendedName>
</protein>
<keyword evidence="3 10" id="KW-0812">Transmembrane</keyword>
<dbReference type="NCBIfam" id="TIGR01494">
    <property type="entry name" value="ATPase_P-type"/>
    <property type="match status" value="1"/>
</dbReference>
<dbReference type="GO" id="GO:0005524">
    <property type="term" value="F:ATP binding"/>
    <property type="evidence" value="ECO:0007669"/>
    <property type="project" value="UniProtKB-UniRule"/>
</dbReference>
<evidence type="ECO:0000259" key="11">
    <source>
        <dbReference type="PROSITE" id="PS50846"/>
    </source>
</evidence>
<dbReference type="InterPro" id="IPR023299">
    <property type="entry name" value="ATPase_P-typ_cyto_dom_N"/>
</dbReference>
<dbReference type="InterPro" id="IPR017969">
    <property type="entry name" value="Heavy-metal-associated_CS"/>
</dbReference>
<dbReference type="GO" id="GO:0043682">
    <property type="term" value="F:P-type divalent copper transporter activity"/>
    <property type="evidence" value="ECO:0007669"/>
    <property type="project" value="TreeGrafter"/>
</dbReference>
<dbReference type="GO" id="GO:0016887">
    <property type="term" value="F:ATP hydrolysis activity"/>
    <property type="evidence" value="ECO:0007669"/>
    <property type="project" value="InterPro"/>
</dbReference>
<dbReference type="Gene3D" id="2.70.150.10">
    <property type="entry name" value="Calcium-transporting ATPase, cytoplasmic transduction domain A"/>
    <property type="match status" value="1"/>
</dbReference>
<dbReference type="InterPro" id="IPR036412">
    <property type="entry name" value="HAD-like_sf"/>
</dbReference>
<dbReference type="InterPro" id="IPR018303">
    <property type="entry name" value="ATPase_P-typ_P_site"/>
</dbReference>
<proteinExistence type="inferred from homology"/>
<evidence type="ECO:0000256" key="5">
    <source>
        <dbReference type="ARBA" id="ARBA00022741"/>
    </source>
</evidence>
<keyword evidence="7" id="KW-1278">Translocase</keyword>
<dbReference type="PROSITE" id="PS01047">
    <property type="entry name" value="HMA_1"/>
    <property type="match status" value="2"/>
</dbReference>
<dbReference type="SUPFAM" id="SSF55008">
    <property type="entry name" value="HMA, heavy metal-associated domain"/>
    <property type="match status" value="2"/>
</dbReference>
<dbReference type="Proteomes" id="UP000620124">
    <property type="component" value="Unassembled WGS sequence"/>
</dbReference>
<evidence type="ECO:0000256" key="6">
    <source>
        <dbReference type="ARBA" id="ARBA00022840"/>
    </source>
</evidence>